<name>A0A133PRK1_9FIRM</name>
<dbReference type="Proteomes" id="UP000070174">
    <property type="component" value="Unassembled WGS sequence"/>
</dbReference>
<gene>
    <name evidence="1" type="ORF">HMPREF3229_00420</name>
</gene>
<protein>
    <submittedName>
        <fullName evidence="1">Uncharacterized protein</fullName>
    </submittedName>
</protein>
<dbReference type="EMBL" id="LRQE01000012">
    <property type="protein sequence ID" value="KXA31433.1"/>
    <property type="molecule type" value="Genomic_DNA"/>
</dbReference>
<organism evidence="1">
    <name type="scientific">Peptoniphilus harei</name>
    <dbReference type="NCBI Taxonomy" id="54005"/>
    <lineage>
        <taxon>Bacteria</taxon>
        <taxon>Bacillati</taxon>
        <taxon>Bacillota</taxon>
        <taxon>Tissierellia</taxon>
        <taxon>Tissierellales</taxon>
        <taxon>Peptoniphilaceae</taxon>
        <taxon>Peptoniphilus</taxon>
    </lineage>
</organism>
<dbReference type="AlphaFoldDB" id="A0A133PRK1"/>
<evidence type="ECO:0000313" key="2">
    <source>
        <dbReference type="Proteomes" id="UP000070174"/>
    </source>
</evidence>
<proteinExistence type="predicted"/>
<evidence type="ECO:0000313" key="1">
    <source>
        <dbReference type="EMBL" id="KXA31433.1"/>
    </source>
</evidence>
<sequence length="54" mass="6444">MIRAERNLGFFICENFFVEAHKLLGLNKKLLLSRRIKYNQNKKAPNVFYNIESL</sequence>
<dbReference type="PATRIC" id="fig|54005.3.peg.415"/>
<accession>A0A133PRK1</accession>
<comment type="caution">
    <text evidence="1">The sequence shown here is derived from an EMBL/GenBank/DDBJ whole genome shotgun (WGS) entry which is preliminary data.</text>
</comment>
<reference evidence="1 2" key="1">
    <citation type="submission" date="2016-01" db="EMBL/GenBank/DDBJ databases">
        <authorList>
            <person name="Oliw E.H."/>
        </authorList>
    </citation>
    <scope>NUCLEOTIDE SEQUENCE [LARGE SCALE GENOMIC DNA]</scope>
    <source>
        <strain evidence="1 2">CMW7756A</strain>
    </source>
</reference>